<reference evidence="3" key="1">
    <citation type="submission" date="2022-08" db="EMBL/GenBank/DDBJ databases">
        <title>Novel sulfate-reducing endosymbionts in the free-living metamonad Anaeramoeba.</title>
        <authorList>
            <person name="Jerlstrom-Hultqvist J."/>
            <person name="Cepicka I."/>
            <person name="Gallot-Lavallee L."/>
            <person name="Salas-Leiva D."/>
            <person name="Curtis B.A."/>
            <person name="Zahonova K."/>
            <person name="Pipaliya S."/>
            <person name="Dacks J."/>
            <person name="Roger A.J."/>
        </authorList>
    </citation>
    <scope>NUCLEOTIDE SEQUENCE</scope>
    <source>
        <strain evidence="3">Schooner1</strain>
    </source>
</reference>
<dbReference type="InterPro" id="IPR011333">
    <property type="entry name" value="SKP1/BTB/POZ_sf"/>
</dbReference>
<dbReference type="PANTHER" id="PTHR24410">
    <property type="entry name" value="HL07962P-RELATED"/>
    <property type="match status" value="1"/>
</dbReference>
<evidence type="ECO:0000259" key="2">
    <source>
        <dbReference type="PROSITE" id="PS50097"/>
    </source>
</evidence>
<accession>A0ABQ8XV44</accession>
<dbReference type="SMART" id="SM00225">
    <property type="entry name" value="BTB"/>
    <property type="match status" value="1"/>
</dbReference>
<dbReference type="Gene3D" id="3.40.50.880">
    <property type="match status" value="1"/>
</dbReference>
<dbReference type="SUPFAM" id="SSF54695">
    <property type="entry name" value="POZ domain"/>
    <property type="match status" value="1"/>
</dbReference>
<dbReference type="Proteomes" id="UP001150062">
    <property type="component" value="Unassembled WGS sequence"/>
</dbReference>
<evidence type="ECO:0000313" key="3">
    <source>
        <dbReference type="EMBL" id="KAJ6236472.1"/>
    </source>
</evidence>
<dbReference type="SUPFAM" id="SSF52317">
    <property type="entry name" value="Class I glutamine amidotransferase-like"/>
    <property type="match status" value="1"/>
</dbReference>
<dbReference type="Pfam" id="PF00651">
    <property type="entry name" value="BTB"/>
    <property type="match status" value="1"/>
</dbReference>
<feature type="region of interest" description="Disordered" evidence="1">
    <location>
        <begin position="233"/>
        <end position="329"/>
    </location>
</feature>
<feature type="domain" description="BTB" evidence="2">
    <location>
        <begin position="20"/>
        <end position="93"/>
    </location>
</feature>
<feature type="compositionally biased region" description="Low complexity" evidence="1">
    <location>
        <begin position="274"/>
        <end position="286"/>
    </location>
</feature>
<keyword evidence="4" id="KW-1185">Reference proteome</keyword>
<feature type="compositionally biased region" description="Low complexity" evidence="1">
    <location>
        <begin position="306"/>
        <end position="329"/>
    </location>
</feature>
<sequence length="556" mass="63646">MKRYNSTDKIKKLYNNERFCDAIFIVGKERKIFRCHKTILSMFSDFFSKLFFFEGWEKNQVSPVSEIEINDIESSCFEIVLKFIYQGEIDLEMPKETLSKVLKLSTKLQIRELQKEMMSVLLKDKDNFHLIKDFRVFDKSVLKEILTNKNIPMEPIQIFKKVFNYGEFFTEKKNLKPTITNIKNEIQDLFPFIPFEKMTTSQIQSISKQEIVPYKILFNACLKKLLLFENSSSQSTNNNETKNQNVNNQNDFNLDNHTSSNQKPTVHPNEENSKTNTTTTTSIITNQKENDLKKNNSSMDIELASNTNTNTNTNNKDNTNTNNKDNKNINKTINKKISVLLMISVRSESPVKNILNSFKQNKNLDVKHVNISENSTSDVDFEMISKHDVIFFFSNSTIKNNDKIGNMLAKFVENGGGLVVCSCAALTIDLNGHLTGRIIDEHFLPMSQGEFLENKRLKLGKVAMPEHPIMENVKQFDGGNSSFHVSAKLNNLPNGSTAIAFWEDGNVLISEQQKNPNFGKIVVLNIFPVSGKTKFWNLKTDGATIMCNSVEYVSKK</sequence>
<evidence type="ECO:0000313" key="4">
    <source>
        <dbReference type="Proteomes" id="UP001150062"/>
    </source>
</evidence>
<dbReference type="PANTHER" id="PTHR24410:SF23">
    <property type="entry name" value="BTB DOMAIN-CONTAINING PROTEIN-RELATED"/>
    <property type="match status" value="1"/>
</dbReference>
<protein>
    <submittedName>
        <fullName evidence="3">Btb/poz domain-containing</fullName>
    </submittedName>
</protein>
<dbReference type="InterPro" id="IPR051481">
    <property type="entry name" value="BTB-POZ/Galectin-3-binding"/>
</dbReference>
<dbReference type="InterPro" id="IPR029062">
    <property type="entry name" value="Class_I_gatase-like"/>
</dbReference>
<evidence type="ECO:0000256" key="1">
    <source>
        <dbReference type="SAM" id="MobiDB-lite"/>
    </source>
</evidence>
<gene>
    <name evidence="3" type="ORF">M0813_27859</name>
</gene>
<dbReference type="CDD" id="cd18186">
    <property type="entry name" value="BTB_POZ_ZBTB_KLHL-like"/>
    <property type="match status" value="1"/>
</dbReference>
<dbReference type="EMBL" id="JAOAOG010000243">
    <property type="protein sequence ID" value="KAJ6236472.1"/>
    <property type="molecule type" value="Genomic_DNA"/>
</dbReference>
<dbReference type="Gene3D" id="3.30.710.10">
    <property type="entry name" value="Potassium Channel Kv1.1, Chain A"/>
    <property type="match status" value="1"/>
</dbReference>
<feature type="compositionally biased region" description="Low complexity" evidence="1">
    <location>
        <begin position="233"/>
        <end position="256"/>
    </location>
</feature>
<proteinExistence type="predicted"/>
<organism evidence="3 4">
    <name type="scientific">Anaeramoeba flamelloides</name>
    <dbReference type="NCBI Taxonomy" id="1746091"/>
    <lineage>
        <taxon>Eukaryota</taxon>
        <taxon>Metamonada</taxon>
        <taxon>Anaeramoebidae</taxon>
        <taxon>Anaeramoeba</taxon>
    </lineage>
</organism>
<comment type="caution">
    <text evidence="3">The sequence shown here is derived from an EMBL/GenBank/DDBJ whole genome shotgun (WGS) entry which is preliminary data.</text>
</comment>
<dbReference type="InterPro" id="IPR000210">
    <property type="entry name" value="BTB/POZ_dom"/>
</dbReference>
<name>A0ABQ8XV44_9EUKA</name>
<dbReference type="PROSITE" id="PS50097">
    <property type="entry name" value="BTB"/>
    <property type="match status" value="1"/>
</dbReference>